<gene>
    <name evidence="3" type="ORF">AKO1_011336</name>
</gene>
<dbReference type="Pfam" id="PF00025">
    <property type="entry name" value="Arf"/>
    <property type="match status" value="1"/>
</dbReference>
<evidence type="ECO:0000256" key="1">
    <source>
        <dbReference type="ARBA" id="ARBA00022741"/>
    </source>
</evidence>
<dbReference type="PROSITE" id="PS51257">
    <property type="entry name" value="PROKAR_LIPOPROTEIN"/>
    <property type="match status" value="1"/>
</dbReference>
<dbReference type="Gene3D" id="3.40.50.300">
    <property type="entry name" value="P-loop containing nucleotide triphosphate hydrolases"/>
    <property type="match status" value="1"/>
</dbReference>
<dbReference type="InterPro" id="IPR006689">
    <property type="entry name" value="Small_GTPase_ARF/SAR"/>
</dbReference>
<comment type="caution">
    <text evidence="3">The sequence shown here is derived from an EMBL/GenBank/DDBJ whole genome shotgun (WGS) entry which is preliminary data.</text>
</comment>
<name>A0AAW2YXM0_9EUKA</name>
<sequence length="98" mass="11530">MFLINKYLIDTSNPSQMASSCIEGLNLIKSIKNKRFLFLLNKSDAPSTYSKSTFERMIRWNDVVKNDFDTHQRHRLDIMECSAYDGNNLKEVINWMFS</sequence>
<dbReference type="Proteomes" id="UP001431209">
    <property type="component" value="Unassembled WGS sequence"/>
</dbReference>
<dbReference type="GO" id="GO:0003924">
    <property type="term" value="F:GTPase activity"/>
    <property type="evidence" value="ECO:0007669"/>
    <property type="project" value="InterPro"/>
</dbReference>
<dbReference type="PANTHER" id="PTHR46688">
    <property type="entry name" value="ADP-RIBOSYLATION FACTOR-LIKE PROTEIN 16"/>
    <property type="match status" value="1"/>
</dbReference>
<dbReference type="SUPFAM" id="SSF52540">
    <property type="entry name" value="P-loop containing nucleoside triphosphate hydrolases"/>
    <property type="match status" value="1"/>
</dbReference>
<evidence type="ECO:0000313" key="3">
    <source>
        <dbReference type="EMBL" id="KAL0481827.1"/>
    </source>
</evidence>
<dbReference type="InterPro" id="IPR027417">
    <property type="entry name" value="P-loop_NTPase"/>
</dbReference>
<dbReference type="AlphaFoldDB" id="A0AAW2YXM0"/>
<reference evidence="3 4" key="1">
    <citation type="submission" date="2024-03" db="EMBL/GenBank/DDBJ databases">
        <title>The Acrasis kona genome and developmental transcriptomes reveal deep origins of eukaryotic multicellular pathways.</title>
        <authorList>
            <person name="Sheikh S."/>
            <person name="Fu C.-J."/>
            <person name="Brown M.W."/>
            <person name="Baldauf S.L."/>
        </authorList>
    </citation>
    <scope>NUCLEOTIDE SEQUENCE [LARGE SCALE GENOMIC DNA]</scope>
    <source>
        <strain evidence="3 4">ATCC MYA-3509</strain>
    </source>
</reference>
<keyword evidence="4" id="KW-1185">Reference proteome</keyword>
<keyword evidence="2" id="KW-0342">GTP-binding</keyword>
<protein>
    <submittedName>
        <fullName evidence="3">Uncharacterized protein</fullName>
    </submittedName>
</protein>
<accession>A0AAW2YXM0</accession>
<dbReference type="EMBL" id="JAOPGA020000797">
    <property type="protein sequence ID" value="KAL0481827.1"/>
    <property type="molecule type" value="Genomic_DNA"/>
</dbReference>
<proteinExistence type="predicted"/>
<organism evidence="3 4">
    <name type="scientific">Acrasis kona</name>
    <dbReference type="NCBI Taxonomy" id="1008807"/>
    <lineage>
        <taxon>Eukaryota</taxon>
        <taxon>Discoba</taxon>
        <taxon>Heterolobosea</taxon>
        <taxon>Tetramitia</taxon>
        <taxon>Eutetramitia</taxon>
        <taxon>Acrasidae</taxon>
        <taxon>Acrasis</taxon>
    </lineage>
</organism>
<evidence type="ECO:0000313" key="4">
    <source>
        <dbReference type="Proteomes" id="UP001431209"/>
    </source>
</evidence>
<evidence type="ECO:0000256" key="2">
    <source>
        <dbReference type="ARBA" id="ARBA00023134"/>
    </source>
</evidence>
<dbReference type="GO" id="GO:0005525">
    <property type="term" value="F:GTP binding"/>
    <property type="evidence" value="ECO:0007669"/>
    <property type="project" value="UniProtKB-KW"/>
</dbReference>
<keyword evidence="1" id="KW-0547">Nucleotide-binding</keyword>
<dbReference type="PANTHER" id="PTHR46688:SF1">
    <property type="entry name" value="ADP-RIBOSYLATION FACTOR-LIKE PROTEIN 16"/>
    <property type="match status" value="1"/>
</dbReference>